<feature type="compositionally biased region" description="Low complexity" evidence="1">
    <location>
        <begin position="152"/>
        <end position="162"/>
    </location>
</feature>
<evidence type="ECO:0000256" key="1">
    <source>
        <dbReference type="SAM" id="MobiDB-lite"/>
    </source>
</evidence>
<feature type="compositionally biased region" description="Basic and acidic residues" evidence="1">
    <location>
        <begin position="188"/>
        <end position="206"/>
    </location>
</feature>
<dbReference type="EMBL" id="UPXX01000026">
    <property type="protein sequence ID" value="VBB43798.1"/>
    <property type="molecule type" value="Genomic_DNA"/>
</dbReference>
<name>A0A653A760_UNCDX</name>
<evidence type="ECO:0000313" key="2">
    <source>
        <dbReference type="EMBL" id="VBB43798.1"/>
    </source>
</evidence>
<feature type="compositionally biased region" description="Acidic residues" evidence="1">
    <location>
        <begin position="109"/>
        <end position="118"/>
    </location>
</feature>
<feature type="compositionally biased region" description="Basic and acidic residues" evidence="1">
    <location>
        <begin position="346"/>
        <end position="364"/>
    </location>
</feature>
<gene>
    <name evidence="2" type="ORF">TRIP_B320016</name>
</gene>
<reference evidence="2" key="1">
    <citation type="submission" date="2018-07" db="EMBL/GenBank/DDBJ databases">
        <authorList>
            <consortium name="Genoscope - CEA"/>
            <person name="William W."/>
        </authorList>
    </citation>
    <scope>NUCLEOTIDE SEQUENCE</scope>
    <source>
        <strain evidence="2">IK1</strain>
    </source>
</reference>
<feature type="compositionally biased region" description="Acidic residues" evidence="1">
    <location>
        <begin position="50"/>
        <end position="61"/>
    </location>
</feature>
<feature type="region of interest" description="Disordered" evidence="1">
    <location>
        <begin position="346"/>
        <end position="414"/>
    </location>
</feature>
<sequence length="414" mass="44357">MCESGFSGRIRRRFVSIEVFAETADRRREDSCAQKRQGGELGPKRLEAGPLEEDAADDDQEIPERVEVGEPLHGQGHVGDGEDEPAQHEERDHEEEGGHHGLLLSGGDGGDEEPDPECAQEKEAGGAEEQGRAPDHGDLEPPDGEDRDPQHLGLGDQDVGDGLAEDPLGGGQRGDDQLLHRAGLPLADDGHRGEKQGQEHDQKGHDAGHIEVLAVEVRVVPGADAPVDPAVFEVLGVELPDEAVVQPLEGGEGVGDAHRGHVAHAAVDEDLHIGRPARAERRAEIRRDDHRHVDAPFEQGLLKSPGVLREEEDAEGLVGIVGILQHAAFDGAALVDQGEADIPDVRADDVAEEDQLHEGRDDQQRPVLAVPKQLDEFLPDEFPDPQSLHVQSPSRLSARSVPIPSAANIPSSTA</sequence>
<dbReference type="AlphaFoldDB" id="A0A653A760"/>
<feature type="compositionally biased region" description="Polar residues" evidence="1">
    <location>
        <begin position="388"/>
        <end position="397"/>
    </location>
</feature>
<protein>
    <submittedName>
        <fullName evidence="2">Uncharacterized protein</fullName>
    </submittedName>
</protein>
<feature type="compositionally biased region" description="Basic and acidic residues" evidence="1">
    <location>
        <begin position="119"/>
        <end position="139"/>
    </location>
</feature>
<organism evidence="2">
    <name type="scientific">Uncultured Desulfatiglans sp</name>
    <dbReference type="NCBI Taxonomy" id="1748965"/>
    <lineage>
        <taxon>Bacteria</taxon>
        <taxon>Pseudomonadati</taxon>
        <taxon>Thermodesulfobacteriota</taxon>
        <taxon>Desulfobacteria</taxon>
        <taxon>Desulfatiglandales</taxon>
        <taxon>Desulfatiglandaceae</taxon>
        <taxon>Desulfatiglans</taxon>
        <taxon>environmental samples</taxon>
    </lineage>
</organism>
<proteinExistence type="predicted"/>
<feature type="compositionally biased region" description="Basic and acidic residues" evidence="1">
    <location>
        <begin position="23"/>
        <end position="33"/>
    </location>
</feature>
<feature type="compositionally biased region" description="Basic and acidic residues" evidence="1">
    <location>
        <begin position="85"/>
        <end position="99"/>
    </location>
</feature>
<accession>A0A653A760</accession>
<feature type="region of interest" description="Disordered" evidence="1">
    <location>
        <begin position="20"/>
        <end position="206"/>
    </location>
</feature>